<feature type="non-terminal residue" evidence="1">
    <location>
        <position position="95"/>
    </location>
</feature>
<dbReference type="AlphaFoldDB" id="T0Y4X0"/>
<sequence length="95" mass="10493">MEFEKFRTMQFPRDIYVGHGVLSQIKNIVQRNIRYGTVVILTGENTIKLAGNEVSNHLADASIDNHIIITGAATSENLEIALENSRELKAGLIIG</sequence>
<reference evidence="1" key="2">
    <citation type="journal article" date="2014" name="ISME J.">
        <title>Microbial stratification in low pH oxic and suboxic macroscopic growths along an acid mine drainage.</title>
        <authorList>
            <person name="Mendez-Garcia C."/>
            <person name="Mesa V."/>
            <person name="Sprenger R.R."/>
            <person name="Richter M."/>
            <person name="Diez M.S."/>
            <person name="Solano J."/>
            <person name="Bargiela R."/>
            <person name="Golyshina O.V."/>
            <person name="Manteca A."/>
            <person name="Ramos J.L."/>
            <person name="Gallego J.R."/>
            <person name="Llorente I."/>
            <person name="Martins Dos Santos V.A."/>
            <person name="Jensen O.N."/>
            <person name="Pelaez A.I."/>
            <person name="Sanchez J."/>
            <person name="Ferrer M."/>
        </authorList>
    </citation>
    <scope>NUCLEOTIDE SEQUENCE</scope>
</reference>
<protein>
    <submittedName>
        <fullName evidence="1">NAD(P)-dependent glycerol-1-phosphate dehydrogenase</fullName>
    </submittedName>
</protein>
<comment type="caution">
    <text evidence="1">The sequence shown here is derived from an EMBL/GenBank/DDBJ whole genome shotgun (WGS) entry which is preliminary data.</text>
</comment>
<accession>T0Y4X0</accession>
<dbReference type="SUPFAM" id="SSF56796">
    <property type="entry name" value="Dehydroquinate synthase-like"/>
    <property type="match status" value="1"/>
</dbReference>
<gene>
    <name evidence="1" type="ORF">B1A_21292</name>
</gene>
<dbReference type="Gene3D" id="3.40.50.1970">
    <property type="match status" value="1"/>
</dbReference>
<name>T0Y4X0_9ZZZZ</name>
<proteinExistence type="predicted"/>
<reference evidence="1" key="1">
    <citation type="submission" date="2013-08" db="EMBL/GenBank/DDBJ databases">
        <authorList>
            <person name="Mendez C."/>
            <person name="Richter M."/>
            <person name="Ferrer M."/>
            <person name="Sanchez J."/>
        </authorList>
    </citation>
    <scope>NUCLEOTIDE SEQUENCE</scope>
</reference>
<organism evidence="1">
    <name type="scientific">mine drainage metagenome</name>
    <dbReference type="NCBI Taxonomy" id="410659"/>
    <lineage>
        <taxon>unclassified sequences</taxon>
        <taxon>metagenomes</taxon>
        <taxon>ecological metagenomes</taxon>
    </lineage>
</organism>
<dbReference type="EMBL" id="AUZX01015741">
    <property type="protein sequence ID" value="EQD28128.1"/>
    <property type="molecule type" value="Genomic_DNA"/>
</dbReference>
<evidence type="ECO:0000313" key="1">
    <source>
        <dbReference type="EMBL" id="EQD28128.1"/>
    </source>
</evidence>